<dbReference type="AlphaFoldDB" id="A0A835XXJ6"/>
<comment type="caution">
    <text evidence="2">The sequence shown here is derived from an EMBL/GenBank/DDBJ whole genome shotgun (WGS) entry which is preliminary data.</text>
</comment>
<evidence type="ECO:0000313" key="2">
    <source>
        <dbReference type="EMBL" id="KAG2490236.1"/>
    </source>
</evidence>
<evidence type="ECO:0000256" key="1">
    <source>
        <dbReference type="SAM" id="MobiDB-lite"/>
    </source>
</evidence>
<protein>
    <submittedName>
        <fullName evidence="2">Uncharacterized protein</fullName>
    </submittedName>
</protein>
<evidence type="ECO:0000313" key="3">
    <source>
        <dbReference type="Proteomes" id="UP000612055"/>
    </source>
</evidence>
<feature type="region of interest" description="Disordered" evidence="1">
    <location>
        <begin position="477"/>
        <end position="534"/>
    </location>
</feature>
<feature type="compositionally biased region" description="Gly residues" evidence="1">
    <location>
        <begin position="1"/>
        <end position="17"/>
    </location>
</feature>
<feature type="region of interest" description="Disordered" evidence="1">
    <location>
        <begin position="67"/>
        <end position="93"/>
    </location>
</feature>
<feature type="compositionally biased region" description="Gly residues" evidence="1">
    <location>
        <begin position="75"/>
        <end position="88"/>
    </location>
</feature>
<sequence length="563" mass="55639">MPPRGGGRGGSAGGGGRRAASAASADPGAGPSTSGRSGPASQLSLLPAPLLRACRALPAAAEALLPAAPSTTQPPGGGCSAAGRGRGAGNRRVAALREGKEQLSALVHEIGQLPYPSSPQHAIALAQLVATHPAETAALLRLHSAALRPDGEGKGGGGSGGGSGHAGAPVEALALEGWRADALKAVAFLVYRFPPFPASRHALSLLLFVLALLRAQTLPALSRRLAAAASGAPSGAAGVAECMQQMAAPVAGVPLPGALGAALCMPPVEGARLAVTALNGGRQVLRRRQREGSPPPPRLAAQRHEWWRLAACTAVYGMWDAKEYTRRWLWVLVTEPILAVWPDGRLDLDSLPPEPPAEVAAALAAGLLPALAALPDLTRTGPASSSDEPEGPYEELLDACQKACPDGFGLALFLAPLLAYGEPGQAEGLLGALGRAGGLLGPSGGGAGTDDTFMEAATSLLRTLAGAPQRCRLLGPAAPADAPAGPVEAAAAEGAGAAEGSEAEAGAGAGGGPSGATGGAPPPPPPSAPLQQLGRLVAFASELWGLPLATQAAAGGEEGEGSA</sequence>
<name>A0A835XXJ6_9CHLO</name>
<feature type="compositionally biased region" description="Gly residues" evidence="1">
    <location>
        <begin position="507"/>
        <end position="518"/>
    </location>
</feature>
<feature type="compositionally biased region" description="Low complexity" evidence="1">
    <location>
        <begin position="477"/>
        <end position="506"/>
    </location>
</feature>
<proteinExistence type="predicted"/>
<feature type="region of interest" description="Disordered" evidence="1">
    <location>
        <begin position="1"/>
        <end position="43"/>
    </location>
</feature>
<dbReference type="EMBL" id="JAEHOE010000064">
    <property type="protein sequence ID" value="KAG2490236.1"/>
    <property type="molecule type" value="Genomic_DNA"/>
</dbReference>
<feature type="compositionally biased region" description="Low complexity" evidence="1">
    <location>
        <begin position="18"/>
        <end position="32"/>
    </location>
</feature>
<reference evidence="2" key="1">
    <citation type="journal article" date="2020" name="bioRxiv">
        <title>Comparative genomics of Chlamydomonas.</title>
        <authorList>
            <person name="Craig R.J."/>
            <person name="Hasan A.R."/>
            <person name="Ness R.W."/>
            <person name="Keightley P.D."/>
        </authorList>
    </citation>
    <scope>NUCLEOTIDE SEQUENCE</scope>
    <source>
        <strain evidence="2">CCAP 11/70</strain>
    </source>
</reference>
<dbReference type="Proteomes" id="UP000612055">
    <property type="component" value="Unassembled WGS sequence"/>
</dbReference>
<keyword evidence="3" id="KW-1185">Reference proteome</keyword>
<organism evidence="2 3">
    <name type="scientific">Edaphochlamys debaryana</name>
    <dbReference type="NCBI Taxonomy" id="47281"/>
    <lineage>
        <taxon>Eukaryota</taxon>
        <taxon>Viridiplantae</taxon>
        <taxon>Chlorophyta</taxon>
        <taxon>core chlorophytes</taxon>
        <taxon>Chlorophyceae</taxon>
        <taxon>CS clade</taxon>
        <taxon>Chlamydomonadales</taxon>
        <taxon>Chlamydomonadales incertae sedis</taxon>
        <taxon>Edaphochlamys</taxon>
    </lineage>
</organism>
<gene>
    <name evidence="2" type="ORF">HYH03_011360</name>
</gene>
<accession>A0A835XXJ6</accession>